<comment type="caution">
    <text evidence="2">The sequence shown here is derived from an EMBL/GenBank/DDBJ whole genome shotgun (WGS) entry which is preliminary data.</text>
</comment>
<dbReference type="GO" id="GO:0008168">
    <property type="term" value="F:methyltransferase activity"/>
    <property type="evidence" value="ECO:0007669"/>
    <property type="project" value="UniProtKB-KW"/>
</dbReference>
<reference evidence="3" key="1">
    <citation type="journal article" date="2019" name="Int. J. Syst. Evol. Microbiol.">
        <title>The Global Catalogue of Microorganisms (GCM) 10K type strain sequencing project: providing services to taxonomists for standard genome sequencing and annotation.</title>
        <authorList>
            <consortium name="The Broad Institute Genomics Platform"/>
            <consortium name="The Broad Institute Genome Sequencing Center for Infectious Disease"/>
            <person name="Wu L."/>
            <person name="Ma J."/>
        </authorList>
    </citation>
    <scope>NUCLEOTIDE SEQUENCE [LARGE SCALE GENOMIC DNA]</scope>
    <source>
        <strain evidence="3">JCM 15481</strain>
    </source>
</reference>
<proteinExistence type="predicted"/>
<dbReference type="RefSeq" id="WP_344290842.1">
    <property type="nucleotide sequence ID" value="NZ_BAAAPF010000105.1"/>
</dbReference>
<dbReference type="Gene3D" id="3.40.50.150">
    <property type="entry name" value="Vaccinia Virus protein VP39"/>
    <property type="match status" value="1"/>
</dbReference>
<sequence length="278" mass="30459">MTDQPSLGGPPPQSSVDPQVPHPARIYDYLLGGKDHYTADRAAAEETIRRAPQVRESARANRAWMRRAVRYLAGRGVRQFLDIGTGIPTSPNLHEVAQEASPDCRVVYADNDPVVLAHARALLSSTPQGRTAYVQADVRRPDEILTAPELWSTLDRDRPVALMLSAILHFVRDEEDPGGIVAALRDALPPGSYLALSHTTNDIQPERAANAAAVYGERRAAALMVPRPLDRVTAFFDGFDVVEPGVVQLPRWHPDGPVPPRLLDEVWLYGGVGRLHDG</sequence>
<evidence type="ECO:0000313" key="2">
    <source>
        <dbReference type="EMBL" id="GAA2127410.1"/>
    </source>
</evidence>
<protein>
    <submittedName>
        <fullName evidence="2">SAM-dependent methyltransferase</fullName>
    </submittedName>
</protein>
<dbReference type="EMBL" id="BAAAPF010000105">
    <property type="protein sequence ID" value="GAA2127410.1"/>
    <property type="molecule type" value="Genomic_DNA"/>
</dbReference>
<keyword evidence="3" id="KW-1185">Reference proteome</keyword>
<evidence type="ECO:0000256" key="1">
    <source>
        <dbReference type="SAM" id="MobiDB-lite"/>
    </source>
</evidence>
<dbReference type="SUPFAM" id="SSF53335">
    <property type="entry name" value="S-adenosyl-L-methionine-dependent methyltransferases"/>
    <property type="match status" value="1"/>
</dbReference>
<evidence type="ECO:0000313" key="3">
    <source>
        <dbReference type="Proteomes" id="UP001500443"/>
    </source>
</evidence>
<dbReference type="Pfam" id="PF04672">
    <property type="entry name" value="Methyltransf_19"/>
    <property type="match status" value="1"/>
</dbReference>
<keyword evidence="2" id="KW-0808">Transferase</keyword>
<dbReference type="GO" id="GO:0032259">
    <property type="term" value="P:methylation"/>
    <property type="evidence" value="ECO:0007669"/>
    <property type="project" value="UniProtKB-KW"/>
</dbReference>
<dbReference type="Proteomes" id="UP001500443">
    <property type="component" value="Unassembled WGS sequence"/>
</dbReference>
<dbReference type="InterPro" id="IPR029063">
    <property type="entry name" value="SAM-dependent_MTases_sf"/>
</dbReference>
<accession>A0ABP5K579</accession>
<organism evidence="2 3">
    <name type="scientific">Streptomyces synnematoformans</name>
    <dbReference type="NCBI Taxonomy" id="415721"/>
    <lineage>
        <taxon>Bacteria</taxon>
        <taxon>Bacillati</taxon>
        <taxon>Actinomycetota</taxon>
        <taxon>Actinomycetes</taxon>
        <taxon>Kitasatosporales</taxon>
        <taxon>Streptomycetaceae</taxon>
        <taxon>Streptomyces</taxon>
    </lineage>
</organism>
<dbReference type="PIRSF" id="PIRSF017393">
    <property type="entry name" value="MTase_SAV2177"/>
    <property type="match status" value="1"/>
</dbReference>
<gene>
    <name evidence="2" type="ORF">GCM10009802_33940</name>
</gene>
<keyword evidence="2" id="KW-0489">Methyltransferase</keyword>
<name>A0ABP5K579_9ACTN</name>
<feature type="region of interest" description="Disordered" evidence="1">
    <location>
        <begin position="1"/>
        <end position="21"/>
    </location>
</feature>
<dbReference type="InterPro" id="IPR006764">
    <property type="entry name" value="SAM_dep_MeTrfase_SAV2177_type"/>
</dbReference>